<feature type="domain" description="DUF4218" evidence="2">
    <location>
        <begin position="193"/>
        <end position="254"/>
    </location>
</feature>
<name>A0A5D3BA62_CUCMM</name>
<accession>A0A5D3BA62</accession>
<evidence type="ECO:0000259" key="2">
    <source>
        <dbReference type="Pfam" id="PF13960"/>
    </source>
</evidence>
<dbReference type="InterPro" id="IPR004252">
    <property type="entry name" value="Probable_transposase_24"/>
</dbReference>
<reference evidence="3 4" key="1">
    <citation type="submission" date="2019-08" db="EMBL/GenBank/DDBJ databases">
        <title>Draft genome sequences of two oriental melons (Cucumis melo L. var makuwa).</title>
        <authorList>
            <person name="Kwon S.-Y."/>
        </authorList>
    </citation>
    <scope>NUCLEOTIDE SEQUENCE [LARGE SCALE GENOMIC DNA]</scope>
    <source>
        <strain evidence="4">cv. Chang Bougi</strain>
        <tissue evidence="3">Leaf</tissue>
    </source>
</reference>
<protein>
    <recommendedName>
        <fullName evidence="2">DUF4218 domain-containing protein</fullName>
    </recommendedName>
</protein>
<sequence length="633" mass="71994">MDDNSASSSQPSPTSTPTPKIRAVELERYVQANRRISMSIAPSTEKSISPHVVRFSQAIGVCGSQPLSEDEICETVLGRRSDTQKALVGDPSPSSVRWPVRAVSRPRRNPRSPQTARDCLNQSFLSFLSRSNKIKSLSLFPYTNNLRPSLGSSKLWNVVSNISRCVSVNDGKLWGLKTHDSHILLQQLIPIATIRVSDLNRLEADIVLILCKLERISPPTFFDVMIHLAVYLQAKTKIVGPVSYSWMYPIEKLANRERFNRNPRNDDSMNRQLGCGDFDVFKQNVRPMGGSVVRTLSEDEKRMCHCNWKIVQTVQNKQVWDIPESGEVEDDRFELLEACSSIGVDESIHDIPFCRGDVESTVVDHEETDNQDQSRIDDDFINDETEQLESSDSDNQARLALTEVEQTNTPSVDPSTPSGIGTAVRNTIPLGCENLKVVPMGVRELVIDRLEMQNTFREFRADLHKYYCEFDDPVEARANPPNRITLEDWNMMCDRWETDAWKKKREKNKRSRSAVMFNHVTEANSFLQVRYELKKKKGCDVDEIEVFHETHFREKEGWINDKAKDASLEMQRIITESTEAGVQTISSAKACEFVLRSRSMQTVNPRSGESLRSNVSSTCEKEKNEMAYQLMKS</sequence>
<dbReference type="EMBL" id="SSTD01019265">
    <property type="protein sequence ID" value="TYJ96742.1"/>
    <property type="molecule type" value="Genomic_DNA"/>
</dbReference>
<gene>
    <name evidence="3" type="ORF">E5676_scaffold986G00340</name>
</gene>
<dbReference type="InterPro" id="IPR025452">
    <property type="entry name" value="DUF4218"/>
</dbReference>
<comment type="caution">
    <text evidence="3">The sequence shown here is derived from an EMBL/GenBank/DDBJ whole genome shotgun (WGS) entry which is preliminary data.</text>
</comment>
<evidence type="ECO:0000256" key="1">
    <source>
        <dbReference type="SAM" id="MobiDB-lite"/>
    </source>
</evidence>
<evidence type="ECO:0000313" key="4">
    <source>
        <dbReference type="Proteomes" id="UP000321947"/>
    </source>
</evidence>
<feature type="compositionally biased region" description="Low complexity" evidence="1">
    <location>
        <begin position="1"/>
        <end position="19"/>
    </location>
</feature>
<organism evidence="3 4">
    <name type="scientific">Cucumis melo var. makuwa</name>
    <name type="common">Oriental melon</name>
    <dbReference type="NCBI Taxonomy" id="1194695"/>
    <lineage>
        <taxon>Eukaryota</taxon>
        <taxon>Viridiplantae</taxon>
        <taxon>Streptophyta</taxon>
        <taxon>Embryophyta</taxon>
        <taxon>Tracheophyta</taxon>
        <taxon>Spermatophyta</taxon>
        <taxon>Magnoliopsida</taxon>
        <taxon>eudicotyledons</taxon>
        <taxon>Gunneridae</taxon>
        <taxon>Pentapetalae</taxon>
        <taxon>rosids</taxon>
        <taxon>fabids</taxon>
        <taxon>Cucurbitales</taxon>
        <taxon>Cucurbitaceae</taxon>
        <taxon>Benincaseae</taxon>
        <taxon>Cucumis</taxon>
    </lineage>
</organism>
<proteinExistence type="predicted"/>
<dbReference type="Pfam" id="PF03004">
    <property type="entry name" value="Transposase_24"/>
    <property type="match status" value="1"/>
</dbReference>
<dbReference type="Proteomes" id="UP000321947">
    <property type="component" value="Unassembled WGS sequence"/>
</dbReference>
<feature type="region of interest" description="Disordered" evidence="1">
    <location>
        <begin position="83"/>
        <end position="116"/>
    </location>
</feature>
<dbReference type="PANTHER" id="PTHR48258:SF15">
    <property type="entry name" value="OS02G0543900 PROTEIN"/>
    <property type="match status" value="1"/>
</dbReference>
<feature type="region of interest" description="Disordered" evidence="1">
    <location>
        <begin position="1"/>
        <end position="20"/>
    </location>
</feature>
<dbReference type="PANTHER" id="PTHR48258">
    <property type="entry name" value="DUF4218 DOMAIN-CONTAINING PROTEIN-RELATED"/>
    <property type="match status" value="1"/>
</dbReference>
<evidence type="ECO:0000313" key="3">
    <source>
        <dbReference type="EMBL" id="TYJ96742.1"/>
    </source>
</evidence>
<dbReference type="AlphaFoldDB" id="A0A5D3BA62"/>
<dbReference type="Pfam" id="PF13960">
    <property type="entry name" value="DUF4218"/>
    <property type="match status" value="1"/>
</dbReference>